<gene>
    <name evidence="4" type="ORF">I4I81_02765</name>
</gene>
<keyword evidence="5" id="KW-1185">Reference proteome</keyword>
<evidence type="ECO:0000313" key="4">
    <source>
        <dbReference type="EMBL" id="MBW0133180.1"/>
    </source>
</evidence>
<dbReference type="Pfam" id="PF08044">
    <property type="entry name" value="DUF1707"/>
    <property type="match status" value="1"/>
</dbReference>
<evidence type="ECO:0000313" key="5">
    <source>
        <dbReference type="Proteomes" id="UP000694287"/>
    </source>
</evidence>
<keyword evidence="2" id="KW-0812">Transmembrane</keyword>
<feature type="region of interest" description="Disordered" evidence="1">
    <location>
        <begin position="1"/>
        <end position="23"/>
    </location>
</feature>
<feature type="transmembrane region" description="Helical" evidence="2">
    <location>
        <begin position="116"/>
        <end position="138"/>
    </location>
</feature>
<comment type="caution">
    <text evidence="4">The sequence shown here is derived from an EMBL/GenBank/DDBJ whole genome shotgun (WGS) entry which is preliminary data.</text>
</comment>
<dbReference type="PANTHER" id="PTHR40763:SF4">
    <property type="entry name" value="DUF1707 DOMAIN-CONTAINING PROTEIN"/>
    <property type="match status" value="1"/>
</dbReference>
<evidence type="ECO:0000259" key="3">
    <source>
        <dbReference type="Pfam" id="PF08044"/>
    </source>
</evidence>
<dbReference type="InterPro" id="IPR012551">
    <property type="entry name" value="DUF1707_SHOCT-like"/>
</dbReference>
<evidence type="ECO:0000256" key="1">
    <source>
        <dbReference type="SAM" id="MobiDB-lite"/>
    </source>
</evidence>
<reference evidence="4 5" key="1">
    <citation type="submission" date="2020-11" db="EMBL/GenBank/DDBJ databases">
        <title>Pseudonocardia abyssalis sp. nov. and Pseudonocardia oceani sp. nov., description and phylogenomic analysis of two novel actinomycetes isolated from the deep Southern Ocean.</title>
        <authorList>
            <person name="Parra J."/>
        </authorList>
    </citation>
    <scope>NUCLEOTIDE SEQUENCE [LARGE SCALE GENOMIC DNA]</scope>
    <source>
        <strain evidence="4 5">KRD-168</strain>
    </source>
</reference>
<dbReference type="PANTHER" id="PTHR40763">
    <property type="entry name" value="MEMBRANE PROTEIN-RELATED"/>
    <property type="match status" value="1"/>
</dbReference>
<protein>
    <submittedName>
        <fullName evidence="4">DUF1707 domain-containing protein</fullName>
    </submittedName>
</protein>
<name>A0ABS6ULP9_9PSEU</name>
<proteinExistence type="predicted"/>
<dbReference type="RefSeq" id="WP_218602055.1">
    <property type="nucleotide sequence ID" value="NZ_JADQDJ010000045.1"/>
</dbReference>
<organism evidence="4 5">
    <name type="scientific">Pseudonocardia abyssalis</name>
    <dbReference type="NCBI Taxonomy" id="2792008"/>
    <lineage>
        <taxon>Bacteria</taxon>
        <taxon>Bacillati</taxon>
        <taxon>Actinomycetota</taxon>
        <taxon>Actinomycetes</taxon>
        <taxon>Pseudonocardiales</taxon>
        <taxon>Pseudonocardiaceae</taxon>
        <taxon>Pseudonocardia</taxon>
    </lineage>
</organism>
<keyword evidence="2" id="KW-1133">Transmembrane helix</keyword>
<keyword evidence="2" id="KW-0472">Membrane</keyword>
<dbReference type="Proteomes" id="UP000694287">
    <property type="component" value="Unassembled WGS sequence"/>
</dbReference>
<dbReference type="EMBL" id="JADQDK010000001">
    <property type="protein sequence ID" value="MBW0133180.1"/>
    <property type="molecule type" value="Genomic_DNA"/>
</dbReference>
<sequence length="141" mass="14861">METTPPATDTVDGPPTADVRASHADRERVAAVLHAAAGHGQLTLDEVDERLAAAYAARYRGELEILTADLPAGPAADRDPPGWPAVRSAAVMQLHRSLAVAADRHRSVRAVLAHPWIAAVIAVVVLLAMVLLAARLGFDLD</sequence>
<evidence type="ECO:0000256" key="2">
    <source>
        <dbReference type="SAM" id="Phobius"/>
    </source>
</evidence>
<feature type="domain" description="DUF1707" evidence="3">
    <location>
        <begin position="19"/>
        <end position="71"/>
    </location>
</feature>
<accession>A0ABS6ULP9</accession>